<dbReference type="SUPFAM" id="SSF54427">
    <property type="entry name" value="NTF2-like"/>
    <property type="match status" value="1"/>
</dbReference>
<keyword evidence="1 3" id="KW-0812">Transmembrane</keyword>
<evidence type="ECO:0000259" key="2">
    <source>
        <dbReference type="SMART" id="SM00978"/>
    </source>
</evidence>
<dbReference type="InterPro" id="IPR007379">
    <property type="entry name" value="Tim44-like_dom"/>
</dbReference>
<organism evidence="3 4">
    <name type="scientific">Legionella feeleii</name>
    <dbReference type="NCBI Taxonomy" id="453"/>
    <lineage>
        <taxon>Bacteria</taxon>
        <taxon>Pseudomonadati</taxon>
        <taxon>Pseudomonadota</taxon>
        <taxon>Gammaproteobacteria</taxon>
        <taxon>Legionellales</taxon>
        <taxon>Legionellaceae</taxon>
        <taxon>Legionella</taxon>
    </lineage>
</organism>
<keyword evidence="1" id="KW-0472">Membrane</keyword>
<proteinExistence type="predicted"/>
<feature type="transmembrane region" description="Helical" evidence="1">
    <location>
        <begin position="91"/>
        <end position="108"/>
    </location>
</feature>
<feature type="transmembrane region" description="Helical" evidence="1">
    <location>
        <begin position="65"/>
        <end position="84"/>
    </location>
</feature>
<protein>
    <submittedName>
        <fullName evidence="3">Transmembrane protein</fullName>
    </submittedName>
</protein>
<name>A0A378ITD3_9GAMM</name>
<dbReference type="PANTHER" id="PTHR41542:SF1">
    <property type="entry name" value="BLL5807 PROTEIN"/>
    <property type="match status" value="1"/>
</dbReference>
<sequence length="271" mass="29758">MSRVFSCLLIVFLTFGLVVNEAAAKRFGGGRSFGVQRSHSSLYNSHSAQSTKSFGQRAPNNKSKWGGVLGGLLAGGLLASLFMGNGLGSGLLSWLIVGSILFFLVGFLRRKMQPGFQSTQSNAFRQASPFNQTADAFRNNFQARGSSSAYPAGFVAESFLRDAKVKFIRLQAAYDQQNLADLTAFTAPEVFAEIKMQLEERGNEPNTTEVINLDAHLLDVSNQVDSIMASVRFTGTIKENGELTQLDEIWHFRKFNNNPDWVVGGIQQEVQ</sequence>
<dbReference type="RefSeq" id="WP_115175020.1">
    <property type="nucleotide sequence ID" value="NZ_UGNY01000001.1"/>
</dbReference>
<dbReference type="SMART" id="SM00978">
    <property type="entry name" value="Tim44"/>
    <property type="match status" value="1"/>
</dbReference>
<dbReference type="InterPro" id="IPR032710">
    <property type="entry name" value="NTF2-like_dom_sf"/>
</dbReference>
<evidence type="ECO:0000313" key="3">
    <source>
        <dbReference type="EMBL" id="STX38200.1"/>
    </source>
</evidence>
<evidence type="ECO:0000313" key="4">
    <source>
        <dbReference type="Proteomes" id="UP000254033"/>
    </source>
</evidence>
<dbReference type="EMBL" id="UGNY01000001">
    <property type="protein sequence ID" value="STX38200.1"/>
    <property type="molecule type" value="Genomic_DNA"/>
</dbReference>
<feature type="domain" description="Tim44-like" evidence="2">
    <location>
        <begin position="142"/>
        <end position="268"/>
    </location>
</feature>
<gene>
    <name evidence="3" type="ORF">NCTC11978_01383</name>
</gene>
<accession>A0A378ITD3</accession>
<dbReference type="PANTHER" id="PTHR41542">
    <property type="entry name" value="BLL5807 PROTEIN"/>
    <property type="match status" value="1"/>
</dbReference>
<keyword evidence="1" id="KW-1133">Transmembrane helix</keyword>
<reference evidence="3 4" key="1">
    <citation type="submission" date="2018-06" db="EMBL/GenBank/DDBJ databases">
        <authorList>
            <consortium name="Pathogen Informatics"/>
            <person name="Doyle S."/>
        </authorList>
    </citation>
    <scope>NUCLEOTIDE SEQUENCE [LARGE SCALE GENOMIC DNA]</scope>
    <source>
        <strain evidence="3 4">NCTC11978</strain>
    </source>
</reference>
<dbReference type="Pfam" id="PF04280">
    <property type="entry name" value="Tim44"/>
    <property type="match status" value="1"/>
</dbReference>
<dbReference type="Proteomes" id="UP000254033">
    <property type="component" value="Unassembled WGS sequence"/>
</dbReference>
<dbReference type="AlphaFoldDB" id="A0A378ITD3"/>
<evidence type="ECO:0000256" key="1">
    <source>
        <dbReference type="SAM" id="Phobius"/>
    </source>
</evidence>